<protein>
    <submittedName>
        <fullName evidence="1">Uncharacterized protein</fullName>
    </submittedName>
</protein>
<organism evidence="1 2">
    <name type="scientific">Klebsiella phage YMC15/11/N53_KPN_BP</name>
    <dbReference type="NCBI Taxonomy" id="2026101"/>
    <lineage>
        <taxon>Viruses</taxon>
        <taxon>Duplodnaviria</taxon>
        <taxon>Heunggongvirae</taxon>
        <taxon>Uroviricota</taxon>
        <taxon>Caudoviricetes</taxon>
        <taxon>Casjensviridae</taxon>
        <taxon>Yonseivirus</taxon>
        <taxon>Yonseivirus N137</taxon>
    </lineage>
</organism>
<evidence type="ECO:0000313" key="1">
    <source>
        <dbReference type="EMBL" id="ASW27602.1"/>
    </source>
</evidence>
<dbReference type="EMBL" id="MF476924">
    <property type="protein sequence ID" value="ASW27602.1"/>
    <property type="molecule type" value="Genomic_DNA"/>
</dbReference>
<name>A0A248XD43_9CAUD</name>
<accession>A0A248XD43</accession>
<reference evidence="1 2" key="1">
    <citation type="submission" date="2017-07" db="EMBL/GenBank/DDBJ databases">
        <title>Complete Genome Sequence of the Klebsiella phage YMC15/11/N53_KPN_BP.</title>
        <authorList>
            <person name="Jeon J."/>
            <person name="Yong D."/>
            <person name="Lee K."/>
        </authorList>
    </citation>
    <scope>NUCLEOTIDE SEQUENCE [LARGE SCALE GENOMIC DNA]</scope>
</reference>
<sequence length="87" mass="10071">MKQVRVHKREAKTMKLTKTVTRNGKITEVKTFDVEVRRDAHGVKLWCGDDWYLDQNKVGKTINPDPFTEVVWSVAEEEGKNAKAKRV</sequence>
<dbReference type="Proteomes" id="UP000223139">
    <property type="component" value="Segment"/>
</dbReference>
<evidence type="ECO:0000313" key="2">
    <source>
        <dbReference type="Proteomes" id="UP000223139"/>
    </source>
</evidence>
<proteinExistence type="predicted"/>
<gene>
    <name evidence="1" type="ORF">KPNN53_061</name>
</gene>